<evidence type="ECO:0000313" key="2">
    <source>
        <dbReference type="EMBL" id="EDP17934.1"/>
    </source>
</evidence>
<reference evidence="2 3" key="1">
    <citation type="submission" date="2007-08" db="EMBL/GenBank/DDBJ databases">
        <authorList>
            <person name="Fulton L."/>
            <person name="Clifton S."/>
            <person name="Fulton B."/>
            <person name="Xu J."/>
            <person name="Minx P."/>
            <person name="Pepin K.H."/>
            <person name="Johnson M."/>
            <person name="Thiruvilangam P."/>
            <person name="Bhonagiri V."/>
            <person name="Nash W.E."/>
            <person name="Mardis E.R."/>
            <person name="Wilson R.K."/>
        </authorList>
    </citation>
    <scope>NUCLEOTIDE SEQUENCE [LARGE SCALE GENOMIC DNA]</scope>
    <source>
        <strain evidence="3">ATCC BAA-613 / DSM 15670 / CCUG 46953 / JCM 12243 / WAL 16351</strain>
    </source>
</reference>
<evidence type="ECO:0000256" key="1">
    <source>
        <dbReference type="SAM" id="MobiDB-lite"/>
    </source>
</evidence>
<dbReference type="HOGENOM" id="CLU_3134045_0_0_9"/>
<feature type="compositionally biased region" description="Polar residues" evidence="1">
    <location>
        <begin position="38"/>
        <end position="49"/>
    </location>
</feature>
<gene>
    <name evidence="2" type="ORF">CLOBOL_01886</name>
</gene>
<protein>
    <submittedName>
        <fullName evidence="2">Uncharacterized protein</fullName>
    </submittedName>
</protein>
<sequence length="49" mass="5785">MKLKITWKDDVKQKETIARALQTKSTMRFRQPAKTKNPKTVSSMQYRSV</sequence>
<reference evidence="2 3" key="2">
    <citation type="submission" date="2007-09" db="EMBL/GenBank/DDBJ databases">
        <title>Draft genome sequence of Clostridium bolteae (ATCC BAA-613).</title>
        <authorList>
            <person name="Sudarsanam P."/>
            <person name="Ley R."/>
            <person name="Guruge J."/>
            <person name="Turnbaugh P.J."/>
            <person name="Mahowald M."/>
            <person name="Liep D."/>
            <person name="Gordon J."/>
        </authorList>
    </citation>
    <scope>NUCLEOTIDE SEQUENCE [LARGE SCALE GENOMIC DNA]</scope>
    <source>
        <strain evidence="3">ATCC BAA-613 / DSM 15670 / CCUG 46953 / JCM 12243 / WAL 16351</strain>
    </source>
</reference>
<dbReference type="AlphaFoldDB" id="A8RME7"/>
<comment type="caution">
    <text evidence="2">The sequence shown here is derived from an EMBL/GenBank/DDBJ whole genome shotgun (WGS) entry which is preliminary data.</text>
</comment>
<name>A8RME7_ENTBW</name>
<proteinExistence type="predicted"/>
<dbReference type="Proteomes" id="UP000005396">
    <property type="component" value="Unassembled WGS sequence"/>
</dbReference>
<organism evidence="2 3">
    <name type="scientific">Enterocloster bolteae (strain ATCC BAA-613 / DSM 15670 / CCUG 46953 / JCM 12243 / WAL 16351)</name>
    <name type="common">Clostridium bolteae</name>
    <dbReference type="NCBI Taxonomy" id="411902"/>
    <lineage>
        <taxon>Bacteria</taxon>
        <taxon>Bacillati</taxon>
        <taxon>Bacillota</taxon>
        <taxon>Clostridia</taxon>
        <taxon>Lachnospirales</taxon>
        <taxon>Lachnospiraceae</taxon>
        <taxon>Enterocloster</taxon>
    </lineage>
</organism>
<dbReference type="EMBL" id="ABCC02000020">
    <property type="protein sequence ID" value="EDP17934.1"/>
    <property type="molecule type" value="Genomic_DNA"/>
</dbReference>
<dbReference type="PaxDb" id="411902-CLOBOL_01886"/>
<feature type="region of interest" description="Disordered" evidence="1">
    <location>
        <begin position="27"/>
        <end position="49"/>
    </location>
</feature>
<accession>A8RME7</accession>
<evidence type="ECO:0000313" key="3">
    <source>
        <dbReference type="Proteomes" id="UP000005396"/>
    </source>
</evidence>